<gene>
    <name evidence="1" type="ORF">CBW42_03740</name>
</gene>
<dbReference type="AlphaFoldDB" id="A0A252F5U8"/>
<comment type="caution">
    <text evidence="1">The sequence shown here is derived from an EMBL/GenBank/DDBJ whole genome shotgun (WGS) entry which is preliminary data.</text>
</comment>
<keyword evidence="2" id="KW-1185">Reference proteome</keyword>
<dbReference type="Proteomes" id="UP000194903">
    <property type="component" value="Unassembled WGS sequence"/>
</dbReference>
<protein>
    <submittedName>
        <fullName evidence="1">Uncharacterized protein</fullName>
    </submittedName>
</protein>
<accession>A0A252F5U8</accession>
<organism evidence="1 2">
    <name type="scientific">Butyricicoccus porcorum</name>
    <dbReference type="NCBI Taxonomy" id="1945634"/>
    <lineage>
        <taxon>Bacteria</taxon>
        <taxon>Bacillati</taxon>
        <taxon>Bacillota</taxon>
        <taxon>Clostridia</taxon>
        <taxon>Eubacteriales</taxon>
        <taxon>Butyricicoccaceae</taxon>
        <taxon>Butyricicoccus</taxon>
    </lineage>
</organism>
<reference evidence="1 2" key="1">
    <citation type="submission" date="2017-05" db="EMBL/GenBank/DDBJ databases">
        <title>Butyricicoccus porcorum sp. nov. a butyrate-producing bacterium from the swine intestinal tract.</title>
        <authorList>
            <person name="Trachsel J."/>
            <person name="Humphrey S."/>
            <person name="Allen H.K."/>
        </authorList>
    </citation>
    <scope>NUCLEOTIDE SEQUENCE [LARGE SCALE GENOMIC DNA]</scope>
    <source>
        <strain evidence="1">BB10</strain>
    </source>
</reference>
<name>A0A252F5U8_9FIRM</name>
<dbReference type="EMBL" id="NHOC01000003">
    <property type="protein sequence ID" value="OUM21158.1"/>
    <property type="molecule type" value="Genomic_DNA"/>
</dbReference>
<sequence>MTMLEKDSCGYIQIETDAVQYTPCCGRSDPTACMAIAHVIREEKQRKQRSAKHRYPRVGVWRAPELRGGRYAGK</sequence>
<proteinExistence type="predicted"/>
<evidence type="ECO:0000313" key="1">
    <source>
        <dbReference type="EMBL" id="OUM21158.1"/>
    </source>
</evidence>
<evidence type="ECO:0000313" key="2">
    <source>
        <dbReference type="Proteomes" id="UP000194903"/>
    </source>
</evidence>